<organism evidence="4 6">
    <name type="scientific">Neospora caninum (strain Liverpool)</name>
    <dbReference type="NCBI Taxonomy" id="572307"/>
    <lineage>
        <taxon>Eukaryota</taxon>
        <taxon>Sar</taxon>
        <taxon>Alveolata</taxon>
        <taxon>Apicomplexa</taxon>
        <taxon>Conoidasida</taxon>
        <taxon>Coccidia</taxon>
        <taxon>Eucoccidiorida</taxon>
        <taxon>Eimeriorina</taxon>
        <taxon>Sarcocystidae</taxon>
        <taxon>Neospora</taxon>
    </lineage>
</organism>
<protein>
    <submittedName>
        <fullName evidence="5">CBF/Mak21 family protein</fullName>
    </submittedName>
</protein>
<dbReference type="EMBL" id="FR823392">
    <property type="protein sequence ID" value="CBZ55296.1"/>
    <property type="molecule type" value="Genomic_DNA"/>
</dbReference>
<feature type="region of interest" description="Disordered" evidence="2">
    <location>
        <begin position="1132"/>
        <end position="1155"/>
    </location>
</feature>
<dbReference type="GO" id="GO:0005634">
    <property type="term" value="C:nucleus"/>
    <property type="evidence" value="ECO:0007669"/>
    <property type="project" value="TreeGrafter"/>
</dbReference>
<dbReference type="PANTHER" id="PTHR12048">
    <property type="entry name" value="CCAAT-BINDING FACTOR-RELATED"/>
    <property type="match status" value="1"/>
</dbReference>
<accession>F0VNK0</accession>
<feature type="compositionally biased region" description="Acidic residues" evidence="2">
    <location>
        <begin position="1212"/>
        <end position="1241"/>
    </location>
</feature>
<feature type="compositionally biased region" description="Acidic residues" evidence="2">
    <location>
        <begin position="1257"/>
        <end position="1324"/>
    </location>
</feature>
<dbReference type="RefSeq" id="XP_003885324.1">
    <property type="nucleotide sequence ID" value="XM_003885275.1"/>
</dbReference>
<feature type="compositionally biased region" description="Acidic residues" evidence="2">
    <location>
        <begin position="620"/>
        <end position="630"/>
    </location>
</feature>
<evidence type="ECO:0000313" key="6">
    <source>
        <dbReference type="Proteomes" id="UP000007494"/>
    </source>
</evidence>
<evidence type="ECO:0000256" key="1">
    <source>
        <dbReference type="ARBA" id="ARBA00007797"/>
    </source>
</evidence>
<feature type="region of interest" description="Disordered" evidence="2">
    <location>
        <begin position="1202"/>
        <end position="1344"/>
    </location>
</feature>
<feature type="compositionally biased region" description="Low complexity" evidence="2">
    <location>
        <begin position="12"/>
        <end position="21"/>
    </location>
</feature>
<dbReference type="GeneID" id="13440709"/>
<proteinExistence type="inferred from homology"/>
<dbReference type="eggNOG" id="KOG2038">
    <property type="taxonomic scope" value="Eukaryota"/>
</dbReference>
<feature type="compositionally biased region" description="Low complexity" evidence="2">
    <location>
        <begin position="29"/>
        <end position="49"/>
    </location>
</feature>
<evidence type="ECO:0000313" key="5">
    <source>
        <dbReference type="EMBL" id="CEL70028.1"/>
    </source>
</evidence>
<feature type="region of interest" description="Disordered" evidence="2">
    <location>
        <begin position="1"/>
        <end position="135"/>
    </location>
</feature>
<feature type="compositionally biased region" description="Low complexity" evidence="2">
    <location>
        <begin position="93"/>
        <end position="128"/>
    </location>
</feature>
<dbReference type="InterPro" id="IPR005612">
    <property type="entry name" value="CCAAT-binding_factor"/>
</dbReference>
<gene>
    <name evidence="5" type="ORF">BN1204_057190</name>
    <name evidence="4" type="ORF">NCLIV_057190</name>
</gene>
<feature type="compositionally biased region" description="Basic residues" evidence="2">
    <location>
        <begin position="1330"/>
        <end position="1339"/>
    </location>
</feature>
<feature type="region of interest" description="Disordered" evidence="2">
    <location>
        <begin position="1079"/>
        <end position="1099"/>
    </location>
</feature>
<feature type="region of interest" description="Disordered" evidence="2">
    <location>
        <begin position="796"/>
        <end position="817"/>
    </location>
</feature>
<dbReference type="VEuPathDB" id="ToxoDB:NCLIV_057190"/>
<dbReference type="Pfam" id="PF03914">
    <property type="entry name" value="CBF"/>
    <property type="match status" value="1"/>
</dbReference>
<keyword evidence="6" id="KW-1185">Reference proteome</keyword>
<dbReference type="InParanoid" id="F0VNK0"/>
<feature type="compositionally biased region" description="Gly residues" evidence="2">
    <location>
        <begin position="1"/>
        <end position="11"/>
    </location>
</feature>
<dbReference type="InterPro" id="IPR040155">
    <property type="entry name" value="CEBPZ/Mak21-like"/>
</dbReference>
<feature type="region of interest" description="Disordered" evidence="2">
    <location>
        <begin position="385"/>
        <end position="407"/>
    </location>
</feature>
<reference evidence="5" key="4">
    <citation type="journal article" date="2015" name="PLoS ONE">
        <title>Comprehensive Evaluation of Toxoplasma gondii VEG and Neospora caninum LIV Genomes with Tachyzoite Stage Transcriptome and Proteome Defines Novel Transcript Features.</title>
        <authorList>
            <person name="Ramaprasad A."/>
            <person name="Mourier T."/>
            <person name="Naeem R."/>
            <person name="Malas T.B."/>
            <person name="Moussa E."/>
            <person name="Panigrahi A."/>
            <person name="Vermont S.J."/>
            <person name="Otto T.D."/>
            <person name="Wastling J."/>
            <person name="Pain A."/>
        </authorList>
    </citation>
    <scope>NUCLEOTIDE SEQUENCE</scope>
    <source>
        <strain evidence="5">Liverpool</strain>
    </source>
</reference>
<feature type="domain" description="CCAAT-binding factor" evidence="3">
    <location>
        <begin position="840"/>
        <end position="1068"/>
    </location>
</feature>
<evidence type="ECO:0000313" key="4">
    <source>
        <dbReference type="EMBL" id="CBZ55296.1"/>
    </source>
</evidence>
<feature type="compositionally biased region" description="Basic and acidic residues" evidence="2">
    <location>
        <begin position="991"/>
        <end position="1027"/>
    </location>
</feature>
<evidence type="ECO:0000259" key="3">
    <source>
        <dbReference type="Pfam" id="PF03914"/>
    </source>
</evidence>
<feature type="region of interest" description="Disordered" evidence="2">
    <location>
        <begin position="620"/>
        <end position="654"/>
    </location>
</feature>
<feature type="compositionally biased region" description="Basic and acidic residues" evidence="2">
    <location>
        <begin position="806"/>
        <end position="817"/>
    </location>
</feature>
<evidence type="ECO:0000256" key="2">
    <source>
        <dbReference type="SAM" id="MobiDB-lite"/>
    </source>
</evidence>
<reference evidence="6" key="3">
    <citation type="journal article" date="2012" name="PLoS Pathog.">
        <title>Comparative genomics of the apicomplexan parasites Toxoplasma gondii and Neospora caninum: Coccidia differing in host range and transmission strategy.</title>
        <authorList>
            <person name="Reid A.J."/>
            <person name="Vermont S.J."/>
            <person name="Cotton J.A."/>
            <person name="Harris D."/>
            <person name="Hill-Cawthorne G.A."/>
            <person name="Konen-Waisman S."/>
            <person name="Latham S.M."/>
            <person name="Mourier T."/>
            <person name="Norton R."/>
            <person name="Quail M.A."/>
            <person name="Sanders M."/>
            <person name="Shanmugam D."/>
            <person name="Sohal A."/>
            <person name="Wasmuth J.D."/>
            <person name="Brunk B."/>
            <person name="Grigg M.E."/>
            <person name="Howard J.C."/>
            <person name="Parkinson J."/>
            <person name="Roos D.S."/>
            <person name="Trees A.J."/>
            <person name="Berriman M."/>
            <person name="Pain A."/>
            <person name="Wastling J.M."/>
        </authorList>
    </citation>
    <scope>NUCLEOTIDE SEQUENCE [LARGE SCALE GENOMIC DNA]</scope>
    <source>
        <strain evidence="6">Liverpool</strain>
    </source>
</reference>
<feature type="compositionally biased region" description="Basic and acidic residues" evidence="2">
    <location>
        <begin position="631"/>
        <end position="647"/>
    </location>
</feature>
<reference evidence="4" key="1">
    <citation type="submission" date="2011-02" db="EMBL/GenBank/DDBJ databases">
        <authorList>
            <person name="Aslett M."/>
        </authorList>
    </citation>
    <scope>NUCLEOTIDE SEQUENCE</scope>
    <source>
        <strain evidence="4">Liverpool</strain>
    </source>
</reference>
<feature type="compositionally biased region" description="Gly residues" evidence="2">
    <location>
        <begin position="64"/>
        <end position="76"/>
    </location>
</feature>
<feature type="region of interest" description="Disordered" evidence="2">
    <location>
        <begin position="987"/>
        <end position="1039"/>
    </location>
</feature>
<dbReference type="EMBL" id="LN714486">
    <property type="protein sequence ID" value="CEL70028.1"/>
    <property type="molecule type" value="Genomic_DNA"/>
</dbReference>
<reference evidence="4" key="2">
    <citation type="submission" date="2011-03" db="EMBL/GenBank/DDBJ databases">
        <title>Comparative genomics and transcriptomics of Neospora caninum and Toxoplasma gondii.</title>
        <authorList>
            <person name="Reid A.J."/>
            <person name="Sohal A."/>
            <person name="Harris D."/>
            <person name="Quail M."/>
            <person name="Sanders M."/>
            <person name="Berriman M."/>
            <person name="Wastling J.M."/>
            <person name="Pain A."/>
        </authorList>
    </citation>
    <scope>NUCLEOTIDE SEQUENCE</scope>
    <source>
        <strain evidence="4">Liverpool</strain>
    </source>
</reference>
<dbReference type="OrthoDB" id="28947at2759"/>
<dbReference type="OMA" id="RSCWWEL"/>
<sequence>MPRGSPRGGRPSGSRPSSSSSLPPHQRAGRSPSIRGRGRGASSRSGPSATERGGRGRPFSRGGISRGRGSGMGGRGGRFRGTPGGPTHEDASSRSLIPPASSSSVSFSASQPSPNVSDEASPSDASSPPRLPSVSPAAPVSGTLFSFPKAEQLFRGSHPVDWLTTWDRMPWFVALKKVESAVLVLPVPAEPPGVAQAEEARKEAFFAYFFLLGERLLLRLSEEYEALLAEDSEQRWFLQLANQPAGAAAAAAPARAGKAKKEKAGRRAQDDADEAESFGAAGEFGGPKKGTRGDTLSALSLLIQQQPLCACKWLYKLLYMISGRKKSDAAARRTWGGNCQSAVEAAFTLFDGPLILPAYRKLRSLAQQPQWLRDRAWALLGKADEQGNADQRDTEKDRKQKRDVGDGAEPREQALLQLAMLWRLEAEFKTIYATFLLSDGVSDSVIHFARRSLRLAWSLLMRKKEEEQMLLSLLVRSLGSRENQIASSASHLLAQLLVRHAPMKPVVVVYVGNFLLSHLHEALNRAATSAEATWAAVLLSLSASSRKKEKRRQRRLMERGALGVHGAQGELEEDGVGGKAKGKENEKNKRVELLGRLVTRLLRSGSEALRKKAILGDANEDEVDAADDEERGQQRERKRDHERDQDRGGAVSVFGKRMGGAKGRRFRPLPPIEVKALQMQILTLLMPAKLPDFLQGVYRAVLFFSELQFHKDTDRDVAAQVARVYLQVFTQLHRFPALLQSRLSRTKPSSSAQAVPCVPPLYTLASLNRLVRALLNGLHRALPYLPFDSASSPFSAALGGPQAQRAQRDDRNGDARGEEAATLETLFALAHTLPSMASRIVVLRLLHRLTETAQAASDRLSRVVYEHLNDPAVFAASNRAALLSLVCSLALPSSPADSASLSPGAASLSMQRTVAVCKRILQVGLAHPDPPGVAAAAALISALFVSRAKRDARVLRGKAALAGKAQTKQSRVEQLLCERERNLQADDEDVRDIAADSEASERASSRKRETKKRVQENKTDDESDKASRPPCVYDPTKRDPRYSRACETRLWELAAASAFYHPAVSTLAASTIDGACSSEGRGKKTHVGQGERAKKRQKLEMDYDEDSVVSLSTSLTHSRVLDLLAYKPRAEVGRESEKSKAKQGAEGSERAKAKSPFALGRAAAFPLDSARHWLARGEKVPPQEQFMALYFQDPFVAESEQLRRKKRTLGVEEPEEGSDEERIDESDDEKQDQLLSDEEVDNFLTEQLAAQFGADAASDEDDDVEDDGFENLEEGEMDQGGEDGEDGEDGEVDWDALSSGDEEMDDAIFGGDEGDDDPEEDSDGGDSPKAGKKRKSVGKMHRDARLERLREHVKKHSKLGELGGSFVSAEGLEDLLRG</sequence>
<comment type="similarity">
    <text evidence="1">Belongs to the CBF/MAK21 family.</text>
</comment>
<feature type="region of interest" description="Disordered" evidence="2">
    <location>
        <begin position="251"/>
        <end position="286"/>
    </location>
</feature>
<name>F0VNK0_NEOCL</name>
<dbReference type="Proteomes" id="UP000007494">
    <property type="component" value="Chromosome XI"/>
</dbReference>
<dbReference type="PANTHER" id="PTHR12048:SF0">
    <property type="entry name" value="CCAAT_ENHANCER-BINDING PROTEIN ZETA"/>
    <property type="match status" value="1"/>
</dbReference>
<feature type="region of interest" description="Disordered" evidence="2">
    <location>
        <begin position="549"/>
        <end position="587"/>
    </location>
</feature>